<dbReference type="OrthoDB" id="9806724at2"/>
<keyword evidence="3" id="KW-1185">Reference proteome</keyword>
<dbReference type="GO" id="GO:0005829">
    <property type="term" value="C:cytosol"/>
    <property type="evidence" value="ECO:0007669"/>
    <property type="project" value="TreeGrafter"/>
</dbReference>
<dbReference type="InterPro" id="IPR005025">
    <property type="entry name" value="FMN_Rdtase-like_dom"/>
</dbReference>
<dbReference type="KEGG" id="aagg:ETAA8_66580"/>
<dbReference type="SUPFAM" id="SSF52218">
    <property type="entry name" value="Flavoproteins"/>
    <property type="match status" value="1"/>
</dbReference>
<dbReference type="RefSeq" id="WP_145098728.1">
    <property type="nucleotide sequence ID" value="NZ_CP036274.1"/>
</dbReference>
<dbReference type="EC" id="1.7.-.-" evidence="2"/>
<evidence type="ECO:0000313" key="2">
    <source>
        <dbReference type="EMBL" id="QDU31499.1"/>
    </source>
</evidence>
<dbReference type="PANTHER" id="PTHR30543">
    <property type="entry name" value="CHROMATE REDUCTASE"/>
    <property type="match status" value="1"/>
</dbReference>
<dbReference type="EMBL" id="CP036274">
    <property type="protein sequence ID" value="QDU31499.1"/>
    <property type="molecule type" value="Genomic_DNA"/>
</dbReference>
<protein>
    <submittedName>
        <fullName evidence="2">FMN-dependent NADPH-azoreductase</fullName>
        <ecNumber evidence="2">1.7.-.-</ecNumber>
    </submittedName>
</protein>
<reference evidence="2 3" key="1">
    <citation type="submission" date="2019-02" db="EMBL/GenBank/DDBJ databases">
        <title>Deep-cultivation of Planctomycetes and their phenomic and genomic characterization uncovers novel biology.</title>
        <authorList>
            <person name="Wiegand S."/>
            <person name="Jogler M."/>
            <person name="Boedeker C."/>
            <person name="Pinto D."/>
            <person name="Vollmers J."/>
            <person name="Rivas-Marin E."/>
            <person name="Kohn T."/>
            <person name="Peeters S.H."/>
            <person name="Heuer A."/>
            <person name="Rast P."/>
            <person name="Oberbeckmann S."/>
            <person name="Bunk B."/>
            <person name="Jeske O."/>
            <person name="Meyerdierks A."/>
            <person name="Storesund J.E."/>
            <person name="Kallscheuer N."/>
            <person name="Luecker S."/>
            <person name="Lage O.M."/>
            <person name="Pohl T."/>
            <person name="Merkel B.J."/>
            <person name="Hornburger P."/>
            <person name="Mueller R.-W."/>
            <person name="Bruemmer F."/>
            <person name="Labrenz M."/>
            <person name="Spormann A.M."/>
            <person name="Op den Camp H."/>
            <person name="Overmann J."/>
            <person name="Amann R."/>
            <person name="Jetten M.S.M."/>
            <person name="Mascher T."/>
            <person name="Medema M.H."/>
            <person name="Devos D.P."/>
            <person name="Kaster A.-K."/>
            <person name="Ovreas L."/>
            <person name="Rohde M."/>
            <person name="Galperin M.Y."/>
            <person name="Jogler C."/>
        </authorList>
    </citation>
    <scope>NUCLEOTIDE SEQUENCE [LARGE SCALE GENOMIC DNA]</scope>
    <source>
        <strain evidence="2 3">ETA_A8</strain>
    </source>
</reference>
<evidence type="ECO:0000313" key="3">
    <source>
        <dbReference type="Proteomes" id="UP000315017"/>
    </source>
</evidence>
<dbReference type="AlphaFoldDB" id="A0A517YMP5"/>
<dbReference type="Gene3D" id="3.40.50.360">
    <property type="match status" value="1"/>
</dbReference>
<dbReference type="GO" id="GO:0010181">
    <property type="term" value="F:FMN binding"/>
    <property type="evidence" value="ECO:0007669"/>
    <property type="project" value="TreeGrafter"/>
</dbReference>
<name>A0A517YMP5_9BACT</name>
<evidence type="ECO:0000259" key="1">
    <source>
        <dbReference type="Pfam" id="PF03358"/>
    </source>
</evidence>
<sequence>MVSPKILAFAGSTRRDSFNRKLLTTAVAGAREAGAEVTVVELSDYELPLFNQDLEAEQGLPAAALKLKELFVAHQGLLIASPEYNSSFTPLLKNTLDWVSRSSPGETGLVAFQGKAAALVSASPGALGGLRGLVHLRSLLGNINVLVIPTQVAVSKAMDAFADDGSLKDARQAASVKQVGAQLAELLKKLSS</sequence>
<dbReference type="Proteomes" id="UP000315017">
    <property type="component" value="Chromosome"/>
</dbReference>
<dbReference type="InterPro" id="IPR050712">
    <property type="entry name" value="NAD(P)H-dep_reductase"/>
</dbReference>
<accession>A0A517YMP5</accession>
<organism evidence="2 3">
    <name type="scientific">Anatilimnocola aggregata</name>
    <dbReference type="NCBI Taxonomy" id="2528021"/>
    <lineage>
        <taxon>Bacteria</taxon>
        <taxon>Pseudomonadati</taxon>
        <taxon>Planctomycetota</taxon>
        <taxon>Planctomycetia</taxon>
        <taxon>Pirellulales</taxon>
        <taxon>Pirellulaceae</taxon>
        <taxon>Anatilimnocola</taxon>
    </lineage>
</organism>
<feature type="domain" description="NADPH-dependent FMN reductase-like" evidence="1">
    <location>
        <begin position="4"/>
        <end position="158"/>
    </location>
</feature>
<keyword evidence="2" id="KW-0560">Oxidoreductase</keyword>
<proteinExistence type="predicted"/>
<dbReference type="PANTHER" id="PTHR30543:SF21">
    <property type="entry name" value="NAD(P)H-DEPENDENT FMN REDUCTASE LOT6"/>
    <property type="match status" value="1"/>
</dbReference>
<dbReference type="GO" id="GO:0016491">
    <property type="term" value="F:oxidoreductase activity"/>
    <property type="evidence" value="ECO:0007669"/>
    <property type="project" value="UniProtKB-KW"/>
</dbReference>
<dbReference type="Pfam" id="PF03358">
    <property type="entry name" value="FMN_red"/>
    <property type="match status" value="1"/>
</dbReference>
<gene>
    <name evidence="2" type="primary">azr</name>
    <name evidence="2" type="ORF">ETAA8_66580</name>
</gene>
<dbReference type="InterPro" id="IPR029039">
    <property type="entry name" value="Flavoprotein-like_sf"/>
</dbReference>